<protein>
    <submittedName>
        <fullName evidence="1">Uncharacterized protein</fullName>
    </submittedName>
</protein>
<dbReference type="EMBL" id="JXTC01000038">
    <property type="protein sequence ID" value="PON96505.1"/>
    <property type="molecule type" value="Genomic_DNA"/>
</dbReference>
<keyword evidence="2" id="KW-1185">Reference proteome</keyword>
<evidence type="ECO:0000313" key="2">
    <source>
        <dbReference type="Proteomes" id="UP000237000"/>
    </source>
</evidence>
<dbReference type="AlphaFoldDB" id="A0A2P5FFC6"/>
<comment type="caution">
    <text evidence="1">The sequence shown here is derived from an EMBL/GenBank/DDBJ whole genome shotgun (WGS) entry which is preliminary data.</text>
</comment>
<feature type="non-terminal residue" evidence="1">
    <location>
        <position position="1"/>
    </location>
</feature>
<gene>
    <name evidence="1" type="ORF">TorRG33x02_077780</name>
</gene>
<sequence>INVFICGSNLKRSHFSHKIIPLRIKSFIDANM</sequence>
<name>A0A2P5FFC6_TREOI</name>
<reference evidence="2" key="1">
    <citation type="submission" date="2016-06" db="EMBL/GenBank/DDBJ databases">
        <title>Parallel loss of symbiosis genes in relatives of nitrogen-fixing non-legume Parasponia.</title>
        <authorList>
            <person name="Van Velzen R."/>
            <person name="Holmer R."/>
            <person name="Bu F."/>
            <person name="Rutten L."/>
            <person name="Van Zeijl A."/>
            <person name="Liu W."/>
            <person name="Santuari L."/>
            <person name="Cao Q."/>
            <person name="Sharma T."/>
            <person name="Shen D."/>
            <person name="Roswanjaya Y."/>
            <person name="Wardhani T."/>
            <person name="Kalhor M.S."/>
            <person name="Jansen J."/>
            <person name="Van den Hoogen J."/>
            <person name="Gungor B."/>
            <person name="Hartog M."/>
            <person name="Hontelez J."/>
            <person name="Verver J."/>
            <person name="Yang W.-C."/>
            <person name="Schijlen E."/>
            <person name="Repin R."/>
            <person name="Schilthuizen M."/>
            <person name="Schranz E."/>
            <person name="Heidstra R."/>
            <person name="Miyata K."/>
            <person name="Fedorova E."/>
            <person name="Kohlen W."/>
            <person name="Bisseling T."/>
            <person name="Smit S."/>
            <person name="Geurts R."/>
        </authorList>
    </citation>
    <scope>NUCLEOTIDE SEQUENCE [LARGE SCALE GENOMIC DNA]</scope>
    <source>
        <strain evidence="2">cv. RG33-2</strain>
    </source>
</reference>
<dbReference type="InParanoid" id="A0A2P5FFC6"/>
<organism evidence="1 2">
    <name type="scientific">Trema orientale</name>
    <name type="common">Charcoal tree</name>
    <name type="synonym">Celtis orientalis</name>
    <dbReference type="NCBI Taxonomy" id="63057"/>
    <lineage>
        <taxon>Eukaryota</taxon>
        <taxon>Viridiplantae</taxon>
        <taxon>Streptophyta</taxon>
        <taxon>Embryophyta</taxon>
        <taxon>Tracheophyta</taxon>
        <taxon>Spermatophyta</taxon>
        <taxon>Magnoliopsida</taxon>
        <taxon>eudicotyledons</taxon>
        <taxon>Gunneridae</taxon>
        <taxon>Pentapetalae</taxon>
        <taxon>rosids</taxon>
        <taxon>fabids</taxon>
        <taxon>Rosales</taxon>
        <taxon>Cannabaceae</taxon>
        <taxon>Trema</taxon>
    </lineage>
</organism>
<accession>A0A2P5FFC6</accession>
<dbReference type="Proteomes" id="UP000237000">
    <property type="component" value="Unassembled WGS sequence"/>
</dbReference>
<proteinExistence type="predicted"/>
<evidence type="ECO:0000313" key="1">
    <source>
        <dbReference type="EMBL" id="PON96505.1"/>
    </source>
</evidence>